<evidence type="ECO:0000313" key="17">
    <source>
        <dbReference type="EMBL" id="PJC01727.1"/>
    </source>
</evidence>
<dbReference type="Proteomes" id="UP000229789">
    <property type="component" value="Unassembled WGS sequence"/>
</dbReference>
<dbReference type="PANTHER" id="PTHR10322">
    <property type="entry name" value="DNA POLYMERASE CATALYTIC SUBUNIT"/>
    <property type="match status" value="1"/>
</dbReference>
<accession>A0A2H9P8W8</accession>
<dbReference type="EMBL" id="PFUW01000040">
    <property type="protein sequence ID" value="PJB03573.1"/>
    <property type="molecule type" value="Genomic_DNA"/>
</dbReference>
<dbReference type="NCBIfam" id="TIGR00592">
    <property type="entry name" value="pol2"/>
    <property type="match status" value="1"/>
</dbReference>
<keyword evidence="5 7" id="KW-0238">DNA-binding</keyword>
<comment type="catalytic activity">
    <reaction evidence="6 7">
        <text>DNA(n) + a 2'-deoxyribonucleoside 5'-triphosphate = DNA(n+1) + diphosphate</text>
        <dbReference type="Rhea" id="RHEA:22508"/>
        <dbReference type="Rhea" id="RHEA-COMP:17339"/>
        <dbReference type="Rhea" id="RHEA-COMP:17340"/>
        <dbReference type="ChEBI" id="CHEBI:33019"/>
        <dbReference type="ChEBI" id="CHEBI:61560"/>
        <dbReference type="ChEBI" id="CHEBI:173112"/>
        <dbReference type="EC" id="2.7.7.7"/>
    </reaction>
</comment>
<dbReference type="EC" id="2.7.7.7" evidence="7"/>
<evidence type="ECO:0000313" key="14">
    <source>
        <dbReference type="EMBL" id="PIX27932.1"/>
    </source>
</evidence>
<dbReference type="Proteomes" id="UP000231232">
    <property type="component" value="Unassembled WGS sequence"/>
</dbReference>
<dbReference type="Gene3D" id="3.30.342.10">
    <property type="entry name" value="DNA Polymerase, chain B, domain 1"/>
    <property type="match status" value="1"/>
</dbReference>
<reference evidence="10 20" key="1">
    <citation type="submission" date="2017-09" db="EMBL/GenBank/DDBJ databases">
        <title>Depth-based differentiation of microbial function through sediment-hosted aquifers and enrichment of novel symbionts in the deep terrestrial subsurface.</title>
        <authorList>
            <person name="Probst A.J."/>
            <person name="Ladd B."/>
            <person name="Jarett J.K."/>
            <person name="Geller-Mcgrath D.E."/>
            <person name="Sieber C.M."/>
            <person name="Emerson J.B."/>
            <person name="Anantharaman K."/>
            <person name="Thomas B.C."/>
            <person name="Malmstrom R."/>
            <person name="Stieglmeier M."/>
            <person name="Klingl A."/>
            <person name="Woyke T."/>
            <person name="Ryan C.M."/>
            <person name="Banfield J.F."/>
        </authorList>
    </citation>
    <scope>NUCLEOTIDE SEQUENCE [LARGE SCALE GENOMIC DNA]</scope>
    <source>
        <strain evidence="12">CG02_land_8_20_14_3_00_31_209</strain>
        <strain evidence="11">CG03_land_8_20_14_0_80_31_114</strain>
        <strain evidence="13">CG17_big_fil_post_rev_8_21_14_2_50_31_73</strain>
        <strain evidence="10">CG18_big_fil_WC_8_21_14_2_50_31_19</strain>
        <strain evidence="15">CG_4_10_14_0_8_um_filter_31_133</strain>
        <strain evidence="14">CG_4_8_14_3_um_filter</strain>
        <strain evidence="17">CG_4_9_14_0_8_um_filter_31_21</strain>
        <strain evidence="16">CG_4_9_14_3_um_filter_31_125</strain>
    </source>
</reference>
<accession>A0A2G9LJC3</accession>
<feature type="domain" description="DNA-directed DNA polymerase family B multifunctional" evidence="8">
    <location>
        <begin position="375"/>
        <end position="758"/>
    </location>
</feature>
<dbReference type="PRINTS" id="PR00106">
    <property type="entry name" value="DNAPOLB"/>
</dbReference>
<keyword evidence="2 7" id="KW-0808">Transferase</keyword>
<dbReference type="Proteomes" id="UP000231449">
    <property type="component" value="Unassembled WGS sequence"/>
</dbReference>
<dbReference type="InterPro" id="IPR006133">
    <property type="entry name" value="DNA-dir_DNA_pol_B_exonuc"/>
</dbReference>
<evidence type="ECO:0000256" key="5">
    <source>
        <dbReference type="ARBA" id="ARBA00023125"/>
    </source>
</evidence>
<evidence type="ECO:0000313" key="16">
    <source>
        <dbReference type="EMBL" id="PJB03573.1"/>
    </source>
</evidence>
<evidence type="ECO:0000259" key="8">
    <source>
        <dbReference type="Pfam" id="PF00136"/>
    </source>
</evidence>
<gene>
    <name evidence="17" type="ORF">CO072_00170</name>
    <name evidence="16" type="ORF">CO124_02325</name>
    <name evidence="12" type="ORF">COS22_00340</name>
    <name evidence="11" type="ORF">COS45_02265</name>
    <name evidence="13" type="ORF">COW47_01195</name>
    <name evidence="10" type="ORF">COW69_01315</name>
    <name evidence="15" type="ORF">COY63_00685</name>
    <name evidence="14" type="ORF">COZ66_02205</name>
</gene>
<dbReference type="PANTHER" id="PTHR10322:SF23">
    <property type="entry name" value="DNA POLYMERASE DELTA CATALYTIC SUBUNIT"/>
    <property type="match status" value="1"/>
</dbReference>
<dbReference type="PROSITE" id="PS00116">
    <property type="entry name" value="DNA_POLYMERASE_B"/>
    <property type="match status" value="1"/>
</dbReference>
<evidence type="ECO:0000313" key="10">
    <source>
        <dbReference type="EMBL" id="PIN66621.1"/>
    </source>
</evidence>
<evidence type="ECO:0000256" key="6">
    <source>
        <dbReference type="ARBA" id="ARBA00049244"/>
    </source>
</evidence>
<dbReference type="InterPro" id="IPR050240">
    <property type="entry name" value="DNA_pol_type-B"/>
</dbReference>
<evidence type="ECO:0000313" key="20">
    <source>
        <dbReference type="Proteomes" id="UP000229789"/>
    </source>
</evidence>
<dbReference type="SMART" id="SM00486">
    <property type="entry name" value="POLBc"/>
    <property type="match status" value="1"/>
</dbReference>
<dbReference type="InterPro" id="IPR042087">
    <property type="entry name" value="DNA_pol_B_thumb"/>
</dbReference>
<dbReference type="Pfam" id="PF03104">
    <property type="entry name" value="DNA_pol_B_exo1"/>
    <property type="match status" value="1"/>
</dbReference>
<dbReference type="Gene3D" id="3.90.1600.10">
    <property type="entry name" value="Palm domain of DNA polymerase"/>
    <property type="match status" value="1"/>
</dbReference>
<reference evidence="18 19" key="2">
    <citation type="submission" date="2017-09" db="EMBL/GenBank/DDBJ databases">
        <title>Depth-based differentiation of microbial function through sediment-hosted aquifers and enrichment of novel symbionts in the deep terrestrial subsurface.</title>
        <authorList>
            <person name="Probst A.J."/>
            <person name="Ladd B."/>
            <person name="Jarett J.K."/>
            <person name="Geller-Mcgrath D.E."/>
            <person name="Sieber C.M.K."/>
            <person name="Emerson J.B."/>
            <person name="Anantharaman K."/>
            <person name="Thomas B.C."/>
            <person name="Malmstrom R."/>
            <person name="Stieglmeier M."/>
            <person name="Klingl A."/>
            <person name="Woyke T."/>
            <person name="Ryan C.M."/>
            <person name="Banfield J.F."/>
        </authorList>
    </citation>
    <scope>NUCLEOTIDE SEQUENCE [LARGE SCALE GENOMIC DNA]</scope>
</reference>
<evidence type="ECO:0000256" key="2">
    <source>
        <dbReference type="ARBA" id="ARBA00022679"/>
    </source>
</evidence>
<evidence type="ECO:0000259" key="9">
    <source>
        <dbReference type="Pfam" id="PF03104"/>
    </source>
</evidence>
<keyword evidence="4 7" id="KW-0239">DNA-directed DNA polymerase</keyword>
<dbReference type="Proteomes" id="UP000230477">
    <property type="component" value="Unassembled WGS sequence"/>
</dbReference>
<accession>A0A2H9M7X9</accession>
<feature type="domain" description="DNA-directed DNA polymerase family B exonuclease" evidence="9">
    <location>
        <begin position="80"/>
        <end position="304"/>
    </location>
</feature>
<dbReference type="InterPro" id="IPR006172">
    <property type="entry name" value="DNA-dir_DNA_pol_B"/>
</dbReference>
<dbReference type="Proteomes" id="UP000228989">
    <property type="component" value="Unassembled WGS sequence"/>
</dbReference>
<proteinExistence type="inferred from homology"/>
<accession>A0A2H9RDL8</accession>
<dbReference type="EMBL" id="PCUF01000014">
    <property type="protein sequence ID" value="PIN66621.1"/>
    <property type="molecule type" value="Genomic_DNA"/>
</dbReference>
<dbReference type="AlphaFoldDB" id="A0A2G9LJC3"/>
<dbReference type="GO" id="GO:0006261">
    <property type="term" value="P:DNA-templated DNA replication"/>
    <property type="evidence" value="ECO:0007669"/>
    <property type="project" value="TreeGrafter"/>
</dbReference>
<dbReference type="SUPFAM" id="SSF56672">
    <property type="entry name" value="DNA/RNA polymerases"/>
    <property type="match status" value="1"/>
</dbReference>
<evidence type="ECO:0000256" key="7">
    <source>
        <dbReference type="RuleBase" id="RU000442"/>
    </source>
</evidence>
<evidence type="ECO:0000313" key="11">
    <source>
        <dbReference type="EMBL" id="PIV13553.1"/>
    </source>
</evidence>
<dbReference type="GO" id="GO:0000166">
    <property type="term" value="F:nucleotide binding"/>
    <property type="evidence" value="ECO:0007669"/>
    <property type="project" value="InterPro"/>
</dbReference>
<comment type="similarity">
    <text evidence="1 7">Belongs to the DNA polymerase type-B family.</text>
</comment>
<dbReference type="InterPro" id="IPR036397">
    <property type="entry name" value="RNaseH_sf"/>
</dbReference>
<dbReference type="EMBL" id="PFFF01000028">
    <property type="protein sequence ID" value="PIV89741.1"/>
    <property type="molecule type" value="Genomic_DNA"/>
</dbReference>
<dbReference type="Proteomes" id="UP000228888">
    <property type="component" value="Unassembled WGS sequence"/>
</dbReference>
<evidence type="ECO:0000256" key="1">
    <source>
        <dbReference type="ARBA" id="ARBA00005755"/>
    </source>
</evidence>
<dbReference type="SUPFAM" id="SSF53098">
    <property type="entry name" value="Ribonuclease H-like"/>
    <property type="match status" value="1"/>
</dbReference>
<dbReference type="GO" id="GO:0003677">
    <property type="term" value="F:DNA binding"/>
    <property type="evidence" value="ECO:0007669"/>
    <property type="project" value="UniProtKB-KW"/>
</dbReference>
<dbReference type="Gene3D" id="3.30.420.10">
    <property type="entry name" value="Ribonuclease H-like superfamily/Ribonuclease H"/>
    <property type="match status" value="1"/>
</dbReference>
<dbReference type="EMBL" id="PFSX01000009">
    <property type="protein sequence ID" value="PJC01727.1"/>
    <property type="molecule type" value="Genomic_DNA"/>
</dbReference>
<dbReference type="Gene3D" id="1.10.132.60">
    <property type="entry name" value="DNA polymerase family B, C-terminal domain"/>
    <property type="match status" value="1"/>
</dbReference>
<sequence length="771" mass="90085">MSFLFEQTSKNPDIASKILLNIKYKKFSEGSYGFELFWRQKNKIFKTIDKDFLPYFYTVPDAEYSTEKLKNTLEKIRKIRVEVDNEIRGLVSVEIEVMTFENRQTKCVKIFCKQEKDILKIKEKIKLMFPKFHNRNHDIRNVSKYLVDKKLNFFEQYQPKVCAFDIECYDSELGAKGDTKNNPITMISFYSENESAQFSQTLTWKPTNIKNVKIYKDEKEMLIGFFEIINSGLFDIFVTYNGNEFDLPSIKDRADVFGLSEAKTINIFSRGWRKSSSFDEALHVDLYDVVTKHNPYLRLSSYSLGDLGREILKKEKKEFNMSLSKKIWDCGNIEEYVNYNKQDAKLTYYLAKKFLSVEYNLSRLTLQPIDQSSRQGFSRLVEEHLIRRALETSYLIPTRAKKEYLEERYLHTFKGGFVLEPKPGLYKDVVILDFRSLYPSIISTYNIDPFTKTNAQQNCFEYPDLKYFFLKEPRGFIPFVIDILIKKRIELKKILKEKFDENLNSEQIALKFLTNATYGYLGFIAARWYCLPCAETASAWGRYYLKQTISQYENTGFKVIYGDTDSLMVLGNKEKIYDFTQKINKNLPGIMHLKQESVYTKILFAGTSEQGTKKRYAAITSEGKIIIKGFEFVRGDWCSLAKKTQETVINMCLNENIENALLYVKNIVKKLKNKEIPLDELIIYKKLTRDPKSYNIRAAHISVAKIIGAKPGDIIEYIIVPGKGTISERARPHKTTNDFDSEYYINNQILPVTLRIMSVFGYKDEDFKKGV</sequence>
<accession>A0A2H9QRT7</accession>
<dbReference type="Proteomes" id="UP000230713">
    <property type="component" value="Unassembled WGS sequence"/>
</dbReference>
<name>A0A2G9LJC3_HUBC1</name>
<dbReference type="InterPro" id="IPR017964">
    <property type="entry name" value="DNA-dir_DNA_pol_B_CS"/>
</dbReference>
<dbReference type="InterPro" id="IPR006134">
    <property type="entry name" value="DNA-dir_DNA_pol_B_multi_dom"/>
</dbReference>
<dbReference type="EMBL" id="PFMG01000016">
    <property type="protein sequence ID" value="PIY99958.1"/>
    <property type="molecule type" value="Genomic_DNA"/>
</dbReference>
<evidence type="ECO:0000256" key="4">
    <source>
        <dbReference type="ARBA" id="ARBA00022932"/>
    </source>
</evidence>
<dbReference type="Gene3D" id="1.10.287.690">
    <property type="entry name" value="Helix hairpin bin"/>
    <property type="match status" value="1"/>
</dbReference>
<comment type="caution">
    <text evidence="10">The sequence shown here is derived from an EMBL/GenBank/DDBJ whole genome shotgun (WGS) entry which is preliminary data.</text>
</comment>
<organism evidence="10 20">
    <name type="scientific">Huberarchaeum crystalense</name>
    <dbReference type="NCBI Taxonomy" id="2014257"/>
    <lineage>
        <taxon>Archaea</taxon>
        <taxon>Candidatus Huberarchaeota</taxon>
        <taxon>Candidatus Huberarchaeia</taxon>
        <taxon>Candidatus Huberarchaeales</taxon>
        <taxon>Candidatus Huberarchaeaceae</taxon>
        <taxon>Candidatus Huberarchaeum</taxon>
    </lineage>
</organism>
<dbReference type="InterPro" id="IPR012337">
    <property type="entry name" value="RNaseH-like_sf"/>
</dbReference>
<accession>A0A2H9MMH5</accession>
<dbReference type="GO" id="GO:0003887">
    <property type="term" value="F:DNA-directed DNA polymerase activity"/>
    <property type="evidence" value="ECO:0007669"/>
    <property type="project" value="UniProtKB-KW"/>
</dbReference>
<dbReference type="EMBL" id="PEUT01000055">
    <property type="protein sequence ID" value="PIV13553.1"/>
    <property type="molecule type" value="Genomic_DNA"/>
</dbReference>
<evidence type="ECO:0000313" key="19">
    <source>
        <dbReference type="Proteomes" id="UP000228888"/>
    </source>
</evidence>
<evidence type="ECO:0000313" key="15">
    <source>
        <dbReference type="EMBL" id="PIY99958.1"/>
    </source>
</evidence>
<keyword evidence="3 7" id="KW-0548">Nucleotidyltransferase</keyword>
<dbReference type="InterPro" id="IPR043502">
    <property type="entry name" value="DNA/RNA_pol_sf"/>
</dbReference>
<keyword evidence="7" id="KW-0235">DNA replication</keyword>
<dbReference type="EMBL" id="PETW01000007">
    <property type="protein sequence ID" value="PIV46612.1"/>
    <property type="molecule type" value="Genomic_DNA"/>
</dbReference>
<dbReference type="InterPro" id="IPR023211">
    <property type="entry name" value="DNA_pol_palm_dom_sf"/>
</dbReference>
<dbReference type="EMBL" id="PFIH01000056">
    <property type="protein sequence ID" value="PIX27932.1"/>
    <property type="molecule type" value="Genomic_DNA"/>
</dbReference>
<dbReference type="Proteomes" id="UP000228874">
    <property type="component" value="Unassembled WGS sequence"/>
</dbReference>
<evidence type="ECO:0000313" key="12">
    <source>
        <dbReference type="EMBL" id="PIV46612.1"/>
    </source>
</evidence>
<evidence type="ECO:0000256" key="3">
    <source>
        <dbReference type="ARBA" id="ARBA00022695"/>
    </source>
</evidence>
<accession>A0A2H9N3F0</accession>
<protein>
    <recommendedName>
        <fullName evidence="7">DNA polymerase</fullName>
        <ecNumber evidence="7">2.7.7.7</ecNumber>
    </recommendedName>
</protein>
<dbReference type="Pfam" id="PF00136">
    <property type="entry name" value="DNA_pol_B"/>
    <property type="match status" value="1"/>
</dbReference>
<accession>A0A2H9M1Y1</accession>
<evidence type="ECO:0000313" key="13">
    <source>
        <dbReference type="EMBL" id="PIV89741.1"/>
    </source>
</evidence>
<evidence type="ECO:0000313" key="18">
    <source>
        <dbReference type="Proteomes" id="UP000228874"/>
    </source>
</evidence>